<reference evidence="1" key="2">
    <citation type="journal article" date="2015" name="Fish Shellfish Immunol.">
        <title>Early steps in the European eel (Anguilla anguilla)-Vibrio vulnificus interaction in the gills: Role of the RtxA13 toxin.</title>
        <authorList>
            <person name="Callol A."/>
            <person name="Pajuelo D."/>
            <person name="Ebbesson L."/>
            <person name="Teles M."/>
            <person name="MacKenzie S."/>
            <person name="Amaro C."/>
        </authorList>
    </citation>
    <scope>NUCLEOTIDE SEQUENCE</scope>
</reference>
<evidence type="ECO:0000313" key="1">
    <source>
        <dbReference type="EMBL" id="JAH84699.1"/>
    </source>
</evidence>
<accession>A0A0E9W2R9</accession>
<reference evidence="1" key="1">
    <citation type="submission" date="2014-11" db="EMBL/GenBank/DDBJ databases">
        <authorList>
            <person name="Amaro Gonzalez C."/>
        </authorList>
    </citation>
    <scope>NUCLEOTIDE SEQUENCE</scope>
</reference>
<proteinExistence type="predicted"/>
<sequence length="36" mass="4033">MARFVHLSVFVKGSLNCTFKVKRSAAHCYSLTAVLF</sequence>
<dbReference type="AlphaFoldDB" id="A0A0E9W2R9"/>
<name>A0A0E9W2R9_ANGAN</name>
<organism evidence="1">
    <name type="scientific">Anguilla anguilla</name>
    <name type="common">European freshwater eel</name>
    <name type="synonym">Muraena anguilla</name>
    <dbReference type="NCBI Taxonomy" id="7936"/>
    <lineage>
        <taxon>Eukaryota</taxon>
        <taxon>Metazoa</taxon>
        <taxon>Chordata</taxon>
        <taxon>Craniata</taxon>
        <taxon>Vertebrata</taxon>
        <taxon>Euteleostomi</taxon>
        <taxon>Actinopterygii</taxon>
        <taxon>Neopterygii</taxon>
        <taxon>Teleostei</taxon>
        <taxon>Anguilliformes</taxon>
        <taxon>Anguillidae</taxon>
        <taxon>Anguilla</taxon>
    </lineage>
</organism>
<dbReference type="EMBL" id="GBXM01023878">
    <property type="protein sequence ID" value="JAH84699.1"/>
    <property type="molecule type" value="Transcribed_RNA"/>
</dbReference>
<protein>
    <submittedName>
        <fullName evidence="1">Uncharacterized protein</fullName>
    </submittedName>
</protein>